<sequence>MASSPQYLAPSAHSQVDANTASLQDDPCQNGHSSTVAYPDPEQGSYSTVSPFSPPAIVDENLLTPVSSAASPPLHHRHTKIQSPYQQPQDACSQQPTPPNTSTMYTYPDYMNGTTQASSPMAIQTPPTHAPHDMLGGYLQHSPGHEDPLPPPQTNPYFGHYTASSVSVGQEPDGIPSYQTYLSNAINDNSYGLLERPSLPELNGNAYTHRPLAPSAHTPMAPIMEQTPPGTYRRDLLPISRLSPTGYARPSPVLVKRHPSRKPRARKSVVKKEQSTSPPLSQQSFGIEVSSRSDSDAPTEEVTLDDKTPEELRRLWDIRMKWQKKKGHGMWEDIVREFMGPEADSLSEDKKTQVKANLQMRVHRGVMKHGSWPENDKAALLRAYQRWEEMRYPEIHRLFLEEISLQGRQGPSYEWRTNNIEAELVKEGLEEKQRDTPSKARRRRVQVPARHVIRGGGNSGSGSFRPQQAPQQRLPPVFDPTGYAHHFPSEHQHHYGGQQQQQHYVHHHHQQQHRREMSAASSYSLIAEQLGSQPQALTDEQHERLIEECLERAPFEPSPDPEPIPVQVEDARMSDYPEEHLPRSRPQSSSLPAIGCMVVGSGGPPDINAQRSAAVARQACGEMMKQQQHHHQYASV</sequence>
<dbReference type="EMBL" id="LKEB01000068">
    <property type="protein sequence ID" value="ROV96357.1"/>
    <property type="molecule type" value="Genomic_DNA"/>
</dbReference>
<accession>A0A423VZA1</accession>
<organism evidence="2 3">
    <name type="scientific">Cytospora leucostoma</name>
    <dbReference type="NCBI Taxonomy" id="1230097"/>
    <lineage>
        <taxon>Eukaryota</taxon>
        <taxon>Fungi</taxon>
        <taxon>Dikarya</taxon>
        <taxon>Ascomycota</taxon>
        <taxon>Pezizomycotina</taxon>
        <taxon>Sordariomycetes</taxon>
        <taxon>Sordariomycetidae</taxon>
        <taxon>Diaporthales</taxon>
        <taxon>Cytosporaceae</taxon>
        <taxon>Cytospora</taxon>
    </lineage>
</organism>
<feature type="region of interest" description="Disordered" evidence="1">
    <location>
        <begin position="209"/>
        <end position="306"/>
    </location>
</feature>
<feature type="compositionally biased region" description="Polar residues" evidence="1">
    <location>
        <begin position="112"/>
        <end position="127"/>
    </location>
</feature>
<feature type="compositionally biased region" description="Polar residues" evidence="1">
    <location>
        <begin position="275"/>
        <end position="285"/>
    </location>
</feature>
<comment type="caution">
    <text evidence="2">The sequence shown here is derived from an EMBL/GenBank/DDBJ whole genome shotgun (WGS) entry which is preliminary data.</text>
</comment>
<reference evidence="2 3" key="1">
    <citation type="submission" date="2015-09" db="EMBL/GenBank/DDBJ databases">
        <title>Host preference determinants of Valsa canker pathogens revealed by comparative genomics.</title>
        <authorList>
            <person name="Yin Z."/>
            <person name="Huang L."/>
        </authorList>
    </citation>
    <scope>NUCLEOTIDE SEQUENCE [LARGE SCALE GENOMIC DNA]</scope>
    <source>
        <strain evidence="2 3">SXYLt</strain>
    </source>
</reference>
<dbReference type="STRING" id="1230097.A0A423VZA1"/>
<evidence type="ECO:0000313" key="2">
    <source>
        <dbReference type="EMBL" id="ROV96357.1"/>
    </source>
</evidence>
<feature type="compositionally biased region" description="Basic residues" evidence="1">
    <location>
        <begin position="255"/>
        <end position="269"/>
    </location>
</feature>
<protein>
    <submittedName>
        <fullName evidence="2">Uncharacterized protein</fullName>
    </submittedName>
</protein>
<dbReference type="InParanoid" id="A0A423VZA1"/>
<feature type="region of interest" description="Disordered" evidence="1">
    <location>
        <begin position="488"/>
        <end position="511"/>
    </location>
</feature>
<feature type="region of interest" description="Disordered" evidence="1">
    <location>
        <begin position="427"/>
        <end position="476"/>
    </location>
</feature>
<proteinExistence type="predicted"/>
<dbReference type="AlphaFoldDB" id="A0A423VZA1"/>
<dbReference type="Proteomes" id="UP000285146">
    <property type="component" value="Unassembled WGS sequence"/>
</dbReference>
<name>A0A423VZA1_9PEZI</name>
<feature type="compositionally biased region" description="Low complexity" evidence="1">
    <location>
        <begin position="461"/>
        <end position="476"/>
    </location>
</feature>
<feature type="compositionally biased region" description="Polar residues" evidence="1">
    <location>
        <begin position="1"/>
        <end position="23"/>
    </location>
</feature>
<keyword evidence="3" id="KW-1185">Reference proteome</keyword>
<gene>
    <name evidence="2" type="ORF">VPNG_09075</name>
</gene>
<evidence type="ECO:0000313" key="3">
    <source>
        <dbReference type="Proteomes" id="UP000285146"/>
    </source>
</evidence>
<feature type="compositionally biased region" description="Polar residues" evidence="1">
    <location>
        <begin position="81"/>
        <end position="105"/>
    </location>
</feature>
<dbReference type="OrthoDB" id="5421421at2759"/>
<evidence type="ECO:0000256" key="1">
    <source>
        <dbReference type="SAM" id="MobiDB-lite"/>
    </source>
</evidence>
<feature type="region of interest" description="Disordered" evidence="1">
    <location>
        <begin position="1"/>
        <end position="150"/>
    </location>
</feature>
<feature type="compositionally biased region" description="Basic and acidic residues" evidence="1">
    <location>
        <begin position="427"/>
        <end position="438"/>
    </location>
</feature>